<evidence type="ECO:0008006" key="3">
    <source>
        <dbReference type="Google" id="ProtNLM"/>
    </source>
</evidence>
<proteinExistence type="predicted"/>
<protein>
    <recommendedName>
        <fullName evidence="3">Adenylate kinase</fullName>
    </recommendedName>
</protein>
<organism evidence="1 2">
    <name type="scientific">Mycobacterium mantenii</name>
    <dbReference type="NCBI Taxonomy" id="560555"/>
    <lineage>
        <taxon>Bacteria</taxon>
        <taxon>Bacillati</taxon>
        <taxon>Actinomycetota</taxon>
        <taxon>Actinomycetes</taxon>
        <taxon>Mycobacteriales</taxon>
        <taxon>Mycobacteriaceae</taxon>
        <taxon>Mycobacterium</taxon>
        <taxon>Mycobacterium avium complex (MAC)</taxon>
    </lineage>
</organism>
<name>A0ABM7JP44_MYCNT</name>
<gene>
    <name evidence="1" type="ORF">MMAN_13970</name>
</gene>
<accession>A0ABM7JP44</accession>
<dbReference type="SUPFAM" id="SSF52540">
    <property type="entry name" value="P-loop containing nucleoside triphosphate hydrolases"/>
    <property type="match status" value="1"/>
</dbReference>
<dbReference type="SUPFAM" id="SSF56112">
    <property type="entry name" value="Protein kinase-like (PK-like)"/>
    <property type="match status" value="1"/>
</dbReference>
<sequence>MSSATHKPTVMGRELVTADVGTSGTPTEPYVDVHETHTGVVVLAGKRAYKAKKPVLTDFLDFRTTEQRERACRREVELNSRLSPESYLGIAHLTDPAGGPPEPVVVMRRYFDSDRLAFRVCYDPDESICHVLDTIAAMLARFHRQSQRSPAIDAQGQVCAVDGRFSENLQELNRYADNPDSGFSFEDLAPIQRLAVDFTSGRAPLFTHRIADGCIVDGHGDLLADDIFCVAGEPALLDCLEFDDKLRYLDRIDDAAFLAMDLEFLGRADLGDYFLDRYALHSGDTAPSSLRDFYIAYRAVVRAKVDCVRLSQGHPGATADAARHLAIATRHLEMGSVRMALVGGNPGTGKSTIARALAEKTGAQIISTDDVRRELRAVGIVTGDSGDLDAGLYRPGNVRTVYEVVLHRARALLANGQSVILDGTWRNPQVRAHAYRIARETFSALVEIRCSVNADVAAERIETRRQGSSEVTPGIAAALAEQHSGWETAYLLDTSQSVEHSVDQAHDVWRQAVHAPALQNR</sequence>
<reference evidence="1 2" key="1">
    <citation type="journal article" date="2019" name="Emerg. Microbes Infect.">
        <title>Comprehensive subspecies identification of 175 nontuberculous mycobacteria species based on 7547 genomic profiles.</title>
        <authorList>
            <person name="Matsumoto Y."/>
            <person name="Kinjo T."/>
            <person name="Motooka D."/>
            <person name="Nabeya D."/>
            <person name="Jung N."/>
            <person name="Uechi K."/>
            <person name="Horii T."/>
            <person name="Iida T."/>
            <person name="Fujita J."/>
            <person name="Nakamura S."/>
        </authorList>
    </citation>
    <scope>NUCLEOTIDE SEQUENCE [LARGE SCALE GENOMIC DNA]</scope>
    <source>
        <strain evidence="1 2">JCM 18113</strain>
    </source>
</reference>
<dbReference type="Pfam" id="PF13671">
    <property type="entry name" value="AAA_33"/>
    <property type="match status" value="1"/>
</dbReference>
<dbReference type="InterPro" id="IPR011009">
    <property type="entry name" value="Kinase-like_dom_sf"/>
</dbReference>
<dbReference type="EMBL" id="AP022590">
    <property type="protein sequence ID" value="BBY37263.1"/>
    <property type="molecule type" value="Genomic_DNA"/>
</dbReference>
<dbReference type="Proteomes" id="UP000465812">
    <property type="component" value="Chromosome"/>
</dbReference>
<evidence type="ECO:0000313" key="1">
    <source>
        <dbReference type="EMBL" id="BBY37263.1"/>
    </source>
</evidence>
<evidence type="ECO:0000313" key="2">
    <source>
        <dbReference type="Proteomes" id="UP000465812"/>
    </source>
</evidence>
<dbReference type="InterPro" id="IPR052732">
    <property type="entry name" value="Cell-binding_unc_protein"/>
</dbReference>
<dbReference type="Gene3D" id="3.40.50.300">
    <property type="entry name" value="P-loop containing nucleotide triphosphate hydrolases"/>
    <property type="match status" value="1"/>
</dbReference>
<dbReference type="PANTHER" id="PTHR43883:SF1">
    <property type="entry name" value="GLUCONOKINASE"/>
    <property type="match status" value="1"/>
</dbReference>
<keyword evidence="2" id="KW-1185">Reference proteome</keyword>
<dbReference type="InterPro" id="IPR027417">
    <property type="entry name" value="P-loop_NTPase"/>
</dbReference>
<dbReference type="PANTHER" id="PTHR43883">
    <property type="entry name" value="SLR0207 PROTEIN"/>
    <property type="match status" value="1"/>
</dbReference>